<dbReference type="AlphaFoldDB" id="A0A0G2A233"/>
<comment type="caution">
    <text evidence="1">The sequence shown here is derived from an EMBL/GenBank/DDBJ whole genome shotgun (WGS) entry which is preliminary data.</text>
</comment>
<evidence type="ECO:0000313" key="2">
    <source>
        <dbReference type="Proteomes" id="UP000034185"/>
    </source>
</evidence>
<sequence>MRPQFEGVGVREVAEIRVDRRAHTGERLLGRLLLASERPVEHIEFALEVADDPAADRDVVGLHDVAEPVDAFRDFLHDLLFLVEFEREPLIEE</sequence>
<evidence type="ECO:0000313" key="1">
    <source>
        <dbReference type="EMBL" id="KKW26194.1"/>
    </source>
</evidence>
<accession>A0A0G2A233</accession>
<dbReference type="Proteomes" id="UP000034185">
    <property type="component" value="Unassembled WGS sequence"/>
</dbReference>
<protein>
    <submittedName>
        <fullName evidence="1">Uncharacterized protein</fullName>
    </submittedName>
</protein>
<organism evidence="1 2">
    <name type="scientific">Candidatus Kaiserbacteria bacterium GW2011_GWB1_52_6</name>
    <dbReference type="NCBI Taxonomy" id="1618674"/>
    <lineage>
        <taxon>Bacteria</taxon>
        <taxon>Candidatus Kaiseribacteriota</taxon>
    </lineage>
</organism>
<proteinExistence type="predicted"/>
<reference evidence="1 2" key="1">
    <citation type="journal article" date="2015" name="Nature">
        <title>rRNA introns, odd ribosomes, and small enigmatic genomes across a large radiation of phyla.</title>
        <authorList>
            <person name="Brown C.T."/>
            <person name="Hug L.A."/>
            <person name="Thomas B.C."/>
            <person name="Sharon I."/>
            <person name="Castelle C.J."/>
            <person name="Singh A."/>
            <person name="Wilkins M.J."/>
            <person name="Williams K.H."/>
            <person name="Banfield J.F."/>
        </authorList>
    </citation>
    <scope>NUCLEOTIDE SEQUENCE [LARGE SCALE GENOMIC DNA]</scope>
</reference>
<name>A0A0G2A233_9BACT</name>
<dbReference type="EMBL" id="LCRA01000033">
    <property type="protein sequence ID" value="KKW26194.1"/>
    <property type="molecule type" value="Genomic_DNA"/>
</dbReference>
<gene>
    <name evidence="1" type="ORF">UY70_C0033G0011</name>
</gene>